<comment type="caution">
    <text evidence="2">The sequence shown here is derived from an EMBL/GenBank/DDBJ whole genome shotgun (WGS) entry which is preliminary data.</text>
</comment>
<protein>
    <submittedName>
        <fullName evidence="2">Uncharacterized protein</fullName>
    </submittedName>
</protein>
<feature type="transmembrane region" description="Helical" evidence="1">
    <location>
        <begin position="34"/>
        <end position="58"/>
    </location>
</feature>
<keyword evidence="3" id="KW-1185">Reference proteome</keyword>
<keyword evidence="1" id="KW-0472">Membrane</keyword>
<accession>A0ABR8AFJ6</accession>
<dbReference type="RefSeq" id="WP_190546036.1">
    <property type="nucleotide sequence ID" value="NZ_CAWPNO010000067.1"/>
</dbReference>
<evidence type="ECO:0000313" key="2">
    <source>
        <dbReference type="EMBL" id="MBD2197965.1"/>
    </source>
</evidence>
<evidence type="ECO:0000256" key="1">
    <source>
        <dbReference type="SAM" id="Phobius"/>
    </source>
</evidence>
<sequence length="64" mass="7129">MIKNIIAFIASLVFSIAAKIVLEKLVKAHHLPTFQTLSIAIFSSYILMMLSILQNLLVKSKQGK</sequence>
<keyword evidence="1" id="KW-0812">Transmembrane</keyword>
<dbReference type="EMBL" id="JACJQH010000034">
    <property type="protein sequence ID" value="MBD2197965.1"/>
    <property type="molecule type" value="Genomic_DNA"/>
</dbReference>
<proteinExistence type="predicted"/>
<name>A0ABR8AFJ6_9CYAN</name>
<evidence type="ECO:0000313" key="3">
    <source>
        <dbReference type="Proteomes" id="UP000658514"/>
    </source>
</evidence>
<organism evidence="2 3">
    <name type="scientific">Calothrix parietina FACHB-288</name>
    <dbReference type="NCBI Taxonomy" id="2692896"/>
    <lineage>
        <taxon>Bacteria</taxon>
        <taxon>Bacillati</taxon>
        <taxon>Cyanobacteriota</taxon>
        <taxon>Cyanophyceae</taxon>
        <taxon>Nostocales</taxon>
        <taxon>Calotrichaceae</taxon>
        <taxon>Calothrix</taxon>
    </lineage>
</organism>
<reference evidence="2 3" key="1">
    <citation type="journal article" date="2020" name="ISME J.">
        <title>Comparative genomics reveals insights into cyanobacterial evolution and habitat adaptation.</title>
        <authorList>
            <person name="Chen M.Y."/>
            <person name="Teng W.K."/>
            <person name="Zhao L."/>
            <person name="Hu C.X."/>
            <person name="Zhou Y.K."/>
            <person name="Han B.P."/>
            <person name="Song L.R."/>
            <person name="Shu W.S."/>
        </authorList>
    </citation>
    <scope>NUCLEOTIDE SEQUENCE [LARGE SCALE GENOMIC DNA]</scope>
    <source>
        <strain evidence="2 3">FACHB-288</strain>
    </source>
</reference>
<keyword evidence="1" id="KW-1133">Transmembrane helix</keyword>
<gene>
    <name evidence="2" type="ORF">H6G24_21040</name>
</gene>
<dbReference type="Proteomes" id="UP000658514">
    <property type="component" value="Unassembled WGS sequence"/>
</dbReference>